<dbReference type="AlphaFoldDB" id="A0A167YQG8"/>
<protein>
    <submittedName>
        <fullName evidence="1">Uncharacterized protein</fullName>
    </submittedName>
</protein>
<accession>A0A167YQG8</accession>
<gene>
    <name evidence="1" type="ORF">EN45_046000</name>
</gene>
<proteinExistence type="predicted"/>
<sequence length="182" mass="19869">MSADCIMIQGSTFALVVYSTLLDMDGSEHQAAVFPARPLITSRTGRTEVSIVATWMGWCWAIRGLESRVGEPCTCVSSNLLLIKDSLFNLTHGLFLYSQDFHIPHKGLKQLAELPKQPRVGTSAGYDKFVWNNPGLAPDRPSSANDGSASMNPPGSTDAYLREDLKLLVAGGRNWASITHLF</sequence>
<organism evidence="1">
    <name type="scientific">Penicillium chrysogenum</name>
    <name type="common">Penicillium notatum</name>
    <dbReference type="NCBI Taxonomy" id="5076"/>
    <lineage>
        <taxon>Eukaryota</taxon>
        <taxon>Fungi</taxon>
        <taxon>Dikarya</taxon>
        <taxon>Ascomycota</taxon>
        <taxon>Pezizomycotina</taxon>
        <taxon>Eurotiomycetes</taxon>
        <taxon>Eurotiomycetidae</taxon>
        <taxon>Eurotiales</taxon>
        <taxon>Aspergillaceae</taxon>
        <taxon>Penicillium</taxon>
        <taxon>Penicillium chrysogenum species complex</taxon>
    </lineage>
</organism>
<reference evidence="1" key="1">
    <citation type="journal article" date="2014" name="Genome Announc.">
        <title>Complete sequencing and chromosome-scale genome assembly of the industrial progenitor strain P2niaD18 from the penicillin producer Penicillium chrysogenum.</title>
        <authorList>
            <person name="Specht T."/>
            <person name="Dahlmann T.A."/>
            <person name="Zadra I."/>
            <person name="Kurnsteiner H."/>
            <person name="Kuck U."/>
        </authorList>
    </citation>
    <scope>NUCLEOTIDE SEQUENCE [LARGE SCALE GENOMIC DNA]</scope>
    <source>
        <strain evidence="1">P2niaD18</strain>
    </source>
</reference>
<dbReference type="Proteomes" id="UP000076449">
    <property type="component" value="Chromosome I"/>
</dbReference>
<evidence type="ECO:0000313" key="1">
    <source>
        <dbReference type="EMBL" id="KZN94403.1"/>
    </source>
</evidence>
<dbReference type="EMBL" id="CM002798">
    <property type="protein sequence ID" value="KZN94403.1"/>
    <property type="molecule type" value="Genomic_DNA"/>
</dbReference>
<name>A0A167YQG8_PENCH</name>